<dbReference type="RefSeq" id="WP_066469340.1">
    <property type="nucleotide sequence ID" value="NZ_CBCRUZ010000005.1"/>
</dbReference>
<accession>A0ABX8S8E6</accession>
<dbReference type="Pfam" id="PF05437">
    <property type="entry name" value="AzlD"/>
    <property type="match status" value="1"/>
</dbReference>
<gene>
    <name evidence="2" type="ORF">KV203_18325</name>
</gene>
<evidence type="ECO:0000256" key="1">
    <source>
        <dbReference type="SAM" id="Phobius"/>
    </source>
</evidence>
<keyword evidence="3" id="KW-1185">Reference proteome</keyword>
<reference evidence="2" key="1">
    <citation type="submission" date="2021-07" db="EMBL/GenBank/DDBJ databases">
        <title>Candidatus Kaistella beijingensis sp. nov. isolated from a municipal wastewater treatment plant is involved in sludge foaming.</title>
        <authorList>
            <person name="Song Y."/>
            <person name="Liu S.-J."/>
        </authorList>
    </citation>
    <scope>NUCLEOTIDE SEQUENCE</scope>
    <source>
        <strain evidence="2">DSM 43998</strain>
    </source>
</reference>
<sequence length="104" mass="10294">MIGIPAALGLLAVGTLALRAAGPALHDRCRPPARLQALVGTAAVVLLVAVIATATVIDGQHFAGWARPAGALVGGVLAVRRAPFVLVVVAASGTTAALRWCGVA</sequence>
<protein>
    <submittedName>
        <fullName evidence="2">AzlD domain-containing protein</fullName>
    </submittedName>
</protein>
<dbReference type="InterPro" id="IPR008407">
    <property type="entry name" value="Brnchd-chn_aa_trnsp_AzlD"/>
</dbReference>
<keyword evidence="1" id="KW-0472">Membrane</keyword>
<organism evidence="2 3">
    <name type="scientific">Skermania pinensis</name>
    <dbReference type="NCBI Taxonomy" id="39122"/>
    <lineage>
        <taxon>Bacteria</taxon>
        <taxon>Bacillati</taxon>
        <taxon>Actinomycetota</taxon>
        <taxon>Actinomycetes</taxon>
        <taxon>Mycobacteriales</taxon>
        <taxon>Gordoniaceae</taxon>
        <taxon>Skermania</taxon>
    </lineage>
</organism>
<dbReference type="Proteomes" id="UP000887023">
    <property type="component" value="Chromosome"/>
</dbReference>
<feature type="transmembrane region" description="Helical" evidence="1">
    <location>
        <begin position="35"/>
        <end position="57"/>
    </location>
</feature>
<dbReference type="EMBL" id="CP079105">
    <property type="protein sequence ID" value="QXQ13721.1"/>
    <property type="molecule type" value="Genomic_DNA"/>
</dbReference>
<proteinExistence type="predicted"/>
<evidence type="ECO:0000313" key="3">
    <source>
        <dbReference type="Proteomes" id="UP000887023"/>
    </source>
</evidence>
<evidence type="ECO:0000313" key="2">
    <source>
        <dbReference type="EMBL" id="QXQ13721.1"/>
    </source>
</evidence>
<name>A0ABX8S8E6_9ACTN</name>
<keyword evidence="1" id="KW-0812">Transmembrane</keyword>
<keyword evidence="1" id="KW-1133">Transmembrane helix</keyword>